<dbReference type="GO" id="GO:0003677">
    <property type="term" value="F:DNA binding"/>
    <property type="evidence" value="ECO:0007669"/>
    <property type="project" value="UniProtKB-KW"/>
</dbReference>
<evidence type="ECO:0000256" key="4">
    <source>
        <dbReference type="ARBA" id="ARBA00022723"/>
    </source>
</evidence>
<gene>
    <name evidence="13" type="primary">ruvC</name>
    <name evidence="15" type="ORF">CLV39_1186</name>
</gene>
<keyword evidence="11 13" id="KW-0234">DNA repair</keyword>
<dbReference type="GO" id="GO:0006310">
    <property type="term" value="P:DNA recombination"/>
    <property type="evidence" value="ECO:0007669"/>
    <property type="project" value="UniProtKB-UniRule"/>
</dbReference>
<sequence>MIILGIDPGNYNTGFSCIKINNKQPILLDSGVIKSRKKPDNLNKIYNGLDSLIKKYNPKEIALESSFYGKNPQSLIRLGEVRGVILLLSAKNNIPIYEYTPQQVKNAITGYGWADKEQVMIMVEKIFNKKVKTADESDAIAVAFCHFLNRR</sequence>
<keyword evidence="4 13" id="KW-0479">Metal-binding</keyword>
<feature type="active site" evidence="13">
    <location>
        <position position="64"/>
    </location>
</feature>
<reference evidence="15 16" key="1">
    <citation type="submission" date="2018-10" db="EMBL/GenBank/DDBJ databases">
        <title>Genomic Encyclopedia of Archaeal and Bacterial Type Strains, Phase II (KMG-II): from individual species to whole genera.</title>
        <authorList>
            <person name="Goeker M."/>
        </authorList>
    </citation>
    <scope>NUCLEOTIDE SEQUENCE [LARGE SCALE GENOMIC DNA]</scope>
    <source>
        <strain evidence="15 16">VM1</strain>
    </source>
</reference>
<dbReference type="NCBIfam" id="TIGR00228">
    <property type="entry name" value="ruvC"/>
    <property type="match status" value="1"/>
</dbReference>
<dbReference type="RefSeq" id="WP_121923300.1">
    <property type="nucleotide sequence ID" value="NZ_REFO01000012.1"/>
</dbReference>
<comment type="subcellular location">
    <subcellularLocation>
        <location evidence="13">Cytoplasm</location>
    </subcellularLocation>
</comment>
<organism evidence="15 16">
    <name type="scientific">Hydrogenothermus marinus</name>
    <dbReference type="NCBI Taxonomy" id="133270"/>
    <lineage>
        <taxon>Bacteria</taxon>
        <taxon>Pseudomonadati</taxon>
        <taxon>Aquificota</taxon>
        <taxon>Aquificia</taxon>
        <taxon>Aquificales</taxon>
        <taxon>Hydrogenothermaceae</taxon>
        <taxon>Hydrogenothermus</taxon>
    </lineage>
</organism>
<feature type="active site" evidence="13">
    <location>
        <position position="135"/>
    </location>
</feature>
<keyword evidence="9 13" id="KW-0238">DNA-binding</keyword>
<dbReference type="GO" id="GO:0048476">
    <property type="term" value="C:Holliday junction resolvase complex"/>
    <property type="evidence" value="ECO:0007669"/>
    <property type="project" value="UniProtKB-UniRule"/>
</dbReference>
<evidence type="ECO:0000313" key="15">
    <source>
        <dbReference type="EMBL" id="RMA96171.1"/>
    </source>
</evidence>
<comment type="caution">
    <text evidence="15">The sequence shown here is derived from an EMBL/GenBank/DDBJ whole genome shotgun (WGS) entry which is preliminary data.</text>
</comment>
<comment type="cofactor">
    <cofactor evidence="13">
        <name>Mg(2+)</name>
        <dbReference type="ChEBI" id="CHEBI:18420"/>
    </cofactor>
    <text evidence="13">Binds 2 Mg(2+) ion per subunit.</text>
</comment>
<dbReference type="Pfam" id="PF02075">
    <property type="entry name" value="RuvC"/>
    <property type="match status" value="1"/>
</dbReference>
<dbReference type="GO" id="GO:0005737">
    <property type="term" value="C:cytoplasm"/>
    <property type="evidence" value="ECO:0007669"/>
    <property type="project" value="UniProtKB-SubCell"/>
</dbReference>
<dbReference type="GO" id="GO:0006281">
    <property type="term" value="P:DNA repair"/>
    <property type="evidence" value="ECO:0007669"/>
    <property type="project" value="UniProtKB-UniRule"/>
</dbReference>
<evidence type="ECO:0000256" key="14">
    <source>
        <dbReference type="NCBIfam" id="TIGR00228"/>
    </source>
</evidence>
<dbReference type="CDD" id="cd16962">
    <property type="entry name" value="RuvC"/>
    <property type="match status" value="1"/>
</dbReference>
<dbReference type="SUPFAM" id="SSF53098">
    <property type="entry name" value="Ribonuclease H-like"/>
    <property type="match status" value="1"/>
</dbReference>
<evidence type="ECO:0000256" key="6">
    <source>
        <dbReference type="ARBA" id="ARBA00022763"/>
    </source>
</evidence>
<dbReference type="GO" id="GO:0008821">
    <property type="term" value="F:crossover junction DNA endonuclease activity"/>
    <property type="evidence" value="ECO:0007669"/>
    <property type="project" value="UniProtKB-UniRule"/>
</dbReference>
<evidence type="ECO:0000256" key="10">
    <source>
        <dbReference type="ARBA" id="ARBA00023172"/>
    </source>
</evidence>
<evidence type="ECO:0000256" key="7">
    <source>
        <dbReference type="ARBA" id="ARBA00022801"/>
    </source>
</evidence>
<dbReference type="Gene3D" id="3.30.420.10">
    <property type="entry name" value="Ribonuclease H-like superfamily/Ribonuclease H"/>
    <property type="match status" value="1"/>
</dbReference>
<keyword evidence="3 13" id="KW-0540">Nuclease</keyword>
<keyword evidence="10 13" id="KW-0233">DNA recombination</keyword>
<keyword evidence="2 13" id="KW-0963">Cytoplasm</keyword>
<dbReference type="OrthoDB" id="9805499at2"/>
<evidence type="ECO:0000256" key="3">
    <source>
        <dbReference type="ARBA" id="ARBA00022722"/>
    </source>
</evidence>
<evidence type="ECO:0000256" key="11">
    <source>
        <dbReference type="ARBA" id="ARBA00023204"/>
    </source>
</evidence>
<evidence type="ECO:0000256" key="13">
    <source>
        <dbReference type="HAMAP-Rule" id="MF_00034"/>
    </source>
</evidence>
<dbReference type="AlphaFoldDB" id="A0A3M0BGA7"/>
<dbReference type="InterPro" id="IPR012337">
    <property type="entry name" value="RNaseH-like_sf"/>
</dbReference>
<dbReference type="GO" id="GO:0000287">
    <property type="term" value="F:magnesium ion binding"/>
    <property type="evidence" value="ECO:0007669"/>
    <property type="project" value="UniProtKB-UniRule"/>
</dbReference>
<comment type="subunit">
    <text evidence="13">Homodimer which binds Holliday junction (HJ) DNA. The HJ becomes 2-fold symmetrical on binding to RuvC with unstacked arms; it has a different conformation from HJ DNA in complex with RuvA. In the full resolvosome a probable DNA-RuvA(4)-RuvB(12)-RuvC(2) complex forms which resolves the HJ.</text>
</comment>
<evidence type="ECO:0000256" key="1">
    <source>
        <dbReference type="ARBA" id="ARBA00009518"/>
    </source>
</evidence>
<protein>
    <recommendedName>
        <fullName evidence="13 14">Crossover junction endodeoxyribonuclease RuvC</fullName>
        <ecNumber evidence="13 14">3.1.21.10</ecNumber>
    </recommendedName>
    <alternativeName>
        <fullName evidence="13">Holliday junction nuclease RuvC</fullName>
    </alternativeName>
    <alternativeName>
        <fullName evidence="13">Holliday junction resolvase RuvC</fullName>
    </alternativeName>
</protein>
<keyword evidence="16" id="KW-1185">Reference proteome</keyword>
<dbReference type="PRINTS" id="PR00696">
    <property type="entry name" value="RSOLVASERUVC"/>
</dbReference>
<dbReference type="FunFam" id="3.30.420.10:FF:000002">
    <property type="entry name" value="Crossover junction endodeoxyribonuclease RuvC"/>
    <property type="match status" value="1"/>
</dbReference>
<feature type="binding site" evidence="13">
    <location>
        <position position="135"/>
    </location>
    <ligand>
        <name>Mg(2+)</name>
        <dbReference type="ChEBI" id="CHEBI:18420"/>
        <label>1</label>
    </ligand>
</feature>
<evidence type="ECO:0000313" key="16">
    <source>
        <dbReference type="Proteomes" id="UP000280842"/>
    </source>
</evidence>
<dbReference type="InterPro" id="IPR002176">
    <property type="entry name" value="X-over_junc_endoDNase_RuvC"/>
</dbReference>
<keyword evidence="5 13" id="KW-0255">Endonuclease</keyword>
<dbReference type="PANTHER" id="PTHR30194:SF3">
    <property type="entry name" value="CROSSOVER JUNCTION ENDODEOXYRIBONUCLEASE RUVC"/>
    <property type="match status" value="1"/>
</dbReference>
<feature type="binding site" evidence="13">
    <location>
        <position position="7"/>
    </location>
    <ligand>
        <name>Mg(2+)</name>
        <dbReference type="ChEBI" id="CHEBI:18420"/>
        <label>1</label>
    </ligand>
</feature>
<comment type="function">
    <text evidence="13">The RuvA-RuvB-RuvC complex processes Holliday junction (HJ) DNA during genetic recombination and DNA repair. Endonuclease that resolves HJ intermediates. Cleaves cruciform DNA by making single-stranded nicks across the HJ at symmetrical positions within the homologous arms, yielding a 5'-phosphate and a 3'-hydroxyl group; requires a central core of homology in the junction. The consensus cleavage sequence is 5'-(A/T)TT(C/G)-3'. Cleavage occurs on the 3'-side of the TT dinucleotide at the point of strand exchange. HJ branch migration catalyzed by RuvA-RuvB allows RuvC to scan DNA until it finds its consensus sequence, where it cleaves and resolves the cruciform DNA.</text>
</comment>
<feature type="binding site" evidence="13">
    <location>
        <position position="64"/>
    </location>
    <ligand>
        <name>Mg(2+)</name>
        <dbReference type="ChEBI" id="CHEBI:18420"/>
        <label>2</label>
    </ligand>
</feature>
<accession>A0A3M0BGA7</accession>
<comment type="similarity">
    <text evidence="1 13">Belongs to the RuvC family.</text>
</comment>
<dbReference type="EC" id="3.1.21.10" evidence="13 14"/>
<evidence type="ECO:0000256" key="8">
    <source>
        <dbReference type="ARBA" id="ARBA00022842"/>
    </source>
</evidence>
<name>A0A3M0BGA7_9AQUI</name>
<proteinExistence type="inferred from homology"/>
<dbReference type="PANTHER" id="PTHR30194">
    <property type="entry name" value="CROSSOVER JUNCTION ENDODEOXYRIBONUCLEASE RUVC"/>
    <property type="match status" value="1"/>
</dbReference>
<dbReference type="HAMAP" id="MF_00034">
    <property type="entry name" value="RuvC"/>
    <property type="match status" value="1"/>
</dbReference>
<evidence type="ECO:0000256" key="2">
    <source>
        <dbReference type="ARBA" id="ARBA00022490"/>
    </source>
</evidence>
<keyword evidence="6 13" id="KW-0227">DNA damage</keyword>
<comment type="catalytic activity">
    <reaction evidence="12 13">
        <text>Endonucleolytic cleavage at a junction such as a reciprocal single-stranded crossover between two homologous DNA duplexes (Holliday junction).</text>
        <dbReference type="EC" id="3.1.21.10"/>
    </reaction>
</comment>
<dbReference type="Proteomes" id="UP000280842">
    <property type="component" value="Unassembled WGS sequence"/>
</dbReference>
<evidence type="ECO:0000256" key="9">
    <source>
        <dbReference type="ARBA" id="ARBA00023125"/>
    </source>
</evidence>
<evidence type="ECO:0000256" key="5">
    <source>
        <dbReference type="ARBA" id="ARBA00022759"/>
    </source>
</evidence>
<keyword evidence="8 13" id="KW-0460">Magnesium</keyword>
<keyword evidence="7 13" id="KW-0378">Hydrolase</keyword>
<dbReference type="InterPro" id="IPR036397">
    <property type="entry name" value="RNaseH_sf"/>
</dbReference>
<dbReference type="EMBL" id="REFO01000012">
    <property type="protein sequence ID" value="RMA96171.1"/>
    <property type="molecule type" value="Genomic_DNA"/>
</dbReference>
<feature type="active site" evidence="13">
    <location>
        <position position="7"/>
    </location>
</feature>
<evidence type="ECO:0000256" key="12">
    <source>
        <dbReference type="ARBA" id="ARBA00029354"/>
    </source>
</evidence>